<name>A0A6S6S5R6_9GAMM</name>
<feature type="coiled-coil region" evidence="1">
    <location>
        <begin position="44"/>
        <end position="71"/>
    </location>
</feature>
<evidence type="ECO:0000256" key="1">
    <source>
        <dbReference type="SAM" id="Coils"/>
    </source>
</evidence>
<gene>
    <name evidence="3" type="ORF">HELGO_WM11726</name>
</gene>
<dbReference type="EMBL" id="CACVAY010000025">
    <property type="protein sequence ID" value="CAA6805012.1"/>
    <property type="molecule type" value="Genomic_DNA"/>
</dbReference>
<evidence type="ECO:0000259" key="2">
    <source>
        <dbReference type="Pfam" id="PF13511"/>
    </source>
</evidence>
<evidence type="ECO:0000313" key="3">
    <source>
        <dbReference type="EMBL" id="CAA6805012.1"/>
    </source>
</evidence>
<reference evidence="3" key="1">
    <citation type="submission" date="2020-01" db="EMBL/GenBank/DDBJ databases">
        <authorList>
            <person name="Meier V. D."/>
            <person name="Meier V D."/>
        </authorList>
    </citation>
    <scope>NUCLEOTIDE SEQUENCE</scope>
    <source>
        <strain evidence="3">HLG_WM_MAG_07</strain>
    </source>
</reference>
<sequence length="212" mass="24348">MSAKTYRWVDEDGKIHYSQSIPPSASQGGHSEINAKQGVVVKQVASQTERKKNLTKKEDKAEKKVKEAALRDELLVHMFSSEEDLKQHFQDRIKMIGTNIRLLQSNKKRMKSDINDLQNKLMKTENESVKQSLISHIRETKHNLLEHTKAIETNQQEQTETRVNMDRSLIKFRRKKAEGTVSELGSLIGSNSDKVFNSRTQECHCPCQTQSK</sequence>
<proteinExistence type="predicted"/>
<feature type="coiled-coil region" evidence="1">
    <location>
        <begin position="100"/>
        <end position="127"/>
    </location>
</feature>
<accession>A0A6S6S5R6</accession>
<dbReference type="AlphaFoldDB" id="A0A6S6S5R6"/>
<dbReference type="InterPro" id="IPR025392">
    <property type="entry name" value="DUF4124"/>
</dbReference>
<protein>
    <recommendedName>
        <fullName evidence="2">DUF4124 domain-containing protein</fullName>
    </recommendedName>
</protein>
<organism evidence="3">
    <name type="scientific">uncultured Thiotrichaceae bacterium</name>
    <dbReference type="NCBI Taxonomy" id="298394"/>
    <lineage>
        <taxon>Bacteria</taxon>
        <taxon>Pseudomonadati</taxon>
        <taxon>Pseudomonadota</taxon>
        <taxon>Gammaproteobacteria</taxon>
        <taxon>Thiotrichales</taxon>
        <taxon>Thiotrichaceae</taxon>
        <taxon>environmental samples</taxon>
    </lineage>
</organism>
<feature type="domain" description="DUF4124" evidence="2">
    <location>
        <begin position="2"/>
        <end position="38"/>
    </location>
</feature>
<keyword evidence="1" id="KW-0175">Coiled coil</keyword>
<dbReference type="Pfam" id="PF13511">
    <property type="entry name" value="DUF4124"/>
    <property type="match status" value="1"/>
</dbReference>